<dbReference type="EMBL" id="QGNA01000005">
    <property type="protein sequence ID" value="PWS35215.1"/>
    <property type="molecule type" value="Genomic_DNA"/>
</dbReference>
<dbReference type="InterPro" id="IPR050287">
    <property type="entry name" value="MTA/SAH_deaminase"/>
</dbReference>
<accession>A0A317F8X1</accession>
<sequence>MAEPATGWVIRPGGACLCCAAQRIGFAADRVTEAASVAAEDAAAHWILPPLANAHDHARGVRPTSLGAFDLPLEMWLAVMTGAPVADPWLVVANALGRQALSGLGAIMVHYTRPQDPARVAAELREVARAGRTVGVRVAIAVALRDENALGYAPDETVLGALPPEVAEAVRHRLLRAPAPPAAQIRLVEDLAAELDDPLVDVQYGPYGLEWCSEALLRLVAERSVLTGRRVHMHLLESPIQRAYLDAAFPQGPLRFLDEIGLLSPRLSIAHAAHLRPEEIALLAERGVAVSINTSSNLNLRNGIAPAAEMHRQGVRLVTGLDGFSVDDDDDALRELRLNWMLHRGVGLEDGWPLHALLEASTVAGREALGGGRDPTPLAPGAASDLLVLRRDAADVLIPAEEPALLAQRATRAHVRRLVVAGREVVRDGRLTGLDLDSARAELDAQVRAGAAEARAWREVARRYADGLRAFYAAGLQRRGG</sequence>
<comment type="similarity">
    <text evidence="1">Belongs to the metallo-dependent hydrolases superfamily. ATZ/TRZ family.</text>
</comment>
<dbReference type="Proteomes" id="UP000245765">
    <property type="component" value="Unassembled WGS sequence"/>
</dbReference>
<proteinExistence type="inferred from homology"/>
<evidence type="ECO:0000256" key="1">
    <source>
        <dbReference type="ARBA" id="ARBA00006745"/>
    </source>
</evidence>
<dbReference type="RefSeq" id="WP_109872860.1">
    <property type="nucleotide sequence ID" value="NZ_QGNA01000005.1"/>
</dbReference>
<keyword evidence="2 4" id="KW-0378">Hydrolase</keyword>
<feature type="domain" description="Amidohydrolase-related" evidence="3">
    <location>
        <begin position="47"/>
        <end position="422"/>
    </location>
</feature>
<dbReference type="InterPro" id="IPR011059">
    <property type="entry name" value="Metal-dep_hydrolase_composite"/>
</dbReference>
<comment type="caution">
    <text evidence="4">The sequence shown here is derived from an EMBL/GenBank/DDBJ whole genome shotgun (WGS) entry which is preliminary data.</text>
</comment>
<evidence type="ECO:0000259" key="3">
    <source>
        <dbReference type="Pfam" id="PF01979"/>
    </source>
</evidence>
<dbReference type="AlphaFoldDB" id="A0A317F8X1"/>
<dbReference type="InterPro" id="IPR006680">
    <property type="entry name" value="Amidohydro-rel"/>
</dbReference>
<gene>
    <name evidence="4" type="ORF">DFH01_23205</name>
</gene>
<dbReference type="SUPFAM" id="SSF51556">
    <property type="entry name" value="Metallo-dependent hydrolases"/>
    <property type="match status" value="1"/>
</dbReference>
<keyword evidence="5" id="KW-1185">Reference proteome</keyword>
<evidence type="ECO:0000313" key="4">
    <source>
        <dbReference type="EMBL" id="PWS35215.1"/>
    </source>
</evidence>
<dbReference type="PANTHER" id="PTHR43794:SF11">
    <property type="entry name" value="AMIDOHYDROLASE-RELATED DOMAIN-CONTAINING PROTEIN"/>
    <property type="match status" value="1"/>
</dbReference>
<evidence type="ECO:0000313" key="5">
    <source>
        <dbReference type="Proteomes" id="UP000245765"/>
    </source>
</evidence>
<dbReference type="Pfam" id="PF01979">
    <property type="entry name" value="Amidohydro_1"/>
    <property type="match status" value="1"/>
</dbReference>
<dbReference type="Gene3D" id="3.20.20.140">
    <property type="entry name" value="Metal-dependent hydrolases"/>
    <property type="match status" value="1"/>
</dbReference>
<dbReference type="InterPro" id="IPR032466">
    <property type="entry name" value="Metal_Hydrolase"/>
</dbReference>
<reference evidence="5" key="1">
    <citation type="submission" date="2018-05" db="EMBL/GenBank/DDBJ databases">
        <authorList>
            <person name="Du Z."/>
            <person name="Wang X."/>
        </authorList>
    </citation>
    <scope>NUCLEOTIDE SEQUENCE [LARGE SCALE GENOMIC DNA]</scope>
    <source>
        <strain evidence="5">CQN31</strain>
    </source>
</reference>
<evidence type="ECO:0000256" key="2">
    <source>
        <dbReference type="ARBA" id="ARBA00022801"/>
    </source>
</evidence>
<dbReference type="PANTHER" id="PTHR43794">
    <property type="entry name" value="AMINOHYDROLASE SSNA-RELATED"/>
    <property type="match status" value="1"/>
</dbReference>
<protein>
    <submittedName>
        <fullName evidence="4">Amidohydrolase</fullName>
    </submittedName>
</protein>
<dbReference type="GO" id="GO:0016810">
    <property type="term" value="F:hydrolase activity, acting on carbon-nitrogen (but not peptide) bonds"/>
    <property type="evidence" value="ECO:0007669"/>
    <property type="project" value="InterPro"/>
</dbReference>
<name>A0A317F8X1_9PROT</name>
<dbReference type="SUPFAM" id="SSF51338">
    <property type="entry name" value="Composite domain of metallo-dependent hydrolases"/>
    <property type="match status" value="1"/>
</dbReference>
<organism evidence="4 5">
    <name type="scientific">Falsiroseomonas bella</name>
    <dbReference type="NCBI Taxonomy" id="2184016"/>
    <lineage>
        <taxon>Bacteria</taxon>
        <taxon>Pseudomonadati</taxon>
        <taxon>Pseudomonadota</taxon>
        <taxon>Alphaproteobacteria</taxon>
        <taxon>Acetobacterales</taxon>
        <taxon>Roseomonadaceae</taxon>
        <taxon>Falsiroseomonas</taxon>
    </lineage>
</organism>
<dbReference type="OrthoDB" id="9796020at2"/>